<sequence>MNTYKDFLIINNFKEIKEEFQLKNNILVFSNFNKKLHEEYIENRKEIVESYFENLQKDLLNNTIKIEDYYALFLLEDGFDESQSTFFSNYFLQYIKSLNIAISNKYYSDEILDFTWNVLDRIFHECFHCEPEFEEEYLNELIKLKNQIEEIDSQDEHLLKQKIEQFI</sequence>
<evidence type="ECO:0000313" key="2">
    <source>
        <dbReference type="Proteomes" id="UP000510643"/>
    </source>
</evidence>
<dbReference type="EMBL" id="CP040908">
    <property type="protein sequence ID" value="QLL59198.1"/>
    <property type="molecule type" value="Genomic_DNA"/>
</dbReference>
<name>A0A7H9DVG1_9FLAO</name>
<dbReference type="GeneID" id="78402667"/>
<dbReference type="AlphaFoldDB" id="A0A7H9DVG1"/>
<organism evidence="1 2">
    <name type="scientific">Empedobacter falsenii</name>
    <dbReference type="NCBI Taxonomy" id="343874"/>
    <lineage>
        <taxon>Bacteria</taxon>
        <taxon>Pseudomonadati</taxon>
        <taxon>Bacteroidota</taxon>
        <taxon>Flavobacteriia</taxon>
        <taxon>Flavobacteriales</taxon>
        <taxon>Weeksellaceae</taxon>
        <taxon>Empedobacter</taxon>
    </lineage>
</organism>
<dbReference type="Proteomes" id="UP000510643">
    <property type="component" value="Chromosome"/>
</dbReference>
<accession>A0A7H9DVG1</accession>
<dbReference type="KEGG" id="efal:FH779_14375"/>
<reference evidence="1 2" key="1">
    <citation type="submission" date="2019-06" db="EMBL/GenBank/DDBJ databases">
        <title>Emergence of pandrug resistant Empedobacter falsenii in China.</title>
        <authorList>
            <person name="Dong N."/>
            <person name="Chen S."/>
            <person name="Zhang R."/>
        </authorList>
    </citation>
    <scope>NUCLEOTIDE SEQUENCE [LARGE SCALE GENOMIC DNA]</scope>
    <source>
        <strain evidence="1 2">1681-1</strain>
    </source>
</reference>
<dbReference type="RefSeq" id="WP_180905196.1">
    <property type="nucleotide sequence ID" value="NZ_CP040908.1"/>
</dbReference>
<evidence type="ECO:0000313" key="1">
    <source>
        <dbReference type="EMBL" id="QLL59198.1"/>
    </source>
</evidence>
<gene>
    <name evidence="1" type="ORF">FH779_14375</name>
</gene>
<proteinExistence type="predicted"/>
<protein>
    <submittedName>
        <fullName evidence="1">Uncharacterized protein</fullName>
    </submittedName>
</protein>
<keyword evidence="2" id="KW-1185">Reference proteome</keyword>